<dbReference type="AlphaFoldDB" id="A0A6L2LZN7"/>
<dbReference type="EMBL" id="BKCJ010005266">
    <property type="protein sequence ID" value="GEU65782.1"/>
    <property type="molecule type" value="Genomic_DNA"/>
</dbReference>
<comment type="caution">
    <text evidence="1">The sequence shown here is derived from an EMBL/GenBank/DDBJ whole genome shotgun (WGS) entry which is preliminary data.</text>
</comment>
<organism evidence="1">
    <name type="scientific">Tanacetum cinerariifolium</name>
    <name type="common">Dalmatian daisy</name>
    <name type="synonym">Chrysanthemum cinerariifolium</name>
    <dbReference type="NCBI Taxonomy" id="118510"/>
    <lineage>
        <taxon>Eukaryota</taxon>
        <taxon>Viridiplantae</taxon>
        <taxon>Streptophyta</taxon>
        <taxon>Embryophyta</taxon>
        <taxon>Tracheophyta</taxon>
        <taxon>Spermatophyta</taxon>
        <taxon>Magnoliopsida</taxon>
        <taxon>eudicotyledons</taxon>
        <taxon>Gunneridae</taxon>
        <taxon>Pentapetalae</taxon>
        <taxon>asterids</taxon>
        <taxon>campanulids</taxon>
        <taxon>Asterales</taxon>
        <taxon>Asteraceae</taxon>
        <taxon>Asteroideae</taxon>
        <taxon>Anthemideae</taxon>
        <taxon>Anthemidinae</taxon>
        <taxon>Tanacetum</taxon>
    </lineage>
</organism>
<reference evidence="1" key="1">
    <citation type="journal article" date="2019" name="Sci. Rep.">
        <title>Draft genome of Tanacetum cinerariifolium, the natural source of mosquito coil.</title>
        <authorList>
            <person name="Yamashiro T."/>
            <person name="Shiraishi A."/>
            <person name="Satake H."/>
            <person name="Nakayama K."/>
        </authorList>
    </citation>
    <scope>NUCLEOTIDE SEQUENCE</scope>
</reference>
<sequence>MGAYAFLWQSQKRPAHTQLDSFGSTNKPMIAFGHGSEEKESEVQLSILCISSVCRDLYFILQNKFKVRLILRKPEACQSFISIPMHGQRSQT</sequence>
<evidence type="ECO:0000313" key="1">
    <source>
        <dbReference type="EMBL" id="GEU65782.1"/>
    </source>
</evidence>
<proteinExistence type="predicted"/>
<accession>A0A6L2LZN7</accession>
<protein>
    <submittedName>
        <fullName evidence="1">Uncharacterized protein</fullName>
    </submittedName>
</protein>
<name>A0A6L2LZN7_TANCI</name>
<gene>
    <name evidence="1" type="ORF">Tci_037760</name>
</gene>